<dbReference type="InterPro" id="IPR013783">
    <property type="entry name" value="Ig-like_fold"/>
</dbReference>
<organism evidence="3 4">
    <name type="scientific">Spirosoma utsteinense</name>
    <dbReference type="NCBI Taxonomy" id="2585773"/>
    <lineage>
        <taxon>Bacteria</taxon>
        <taxon>Pseudomonadati</taxon>
        <taxon>Bacteroidota</taxon>
        <taxon>Cytophagia</taxon>
        <taxon>Cytophagales</taxon>
        <taxon>Cytophagaceae</taxon>
        <taxon>Spirosoma</taxon>
    </lineage>
</organism>
<keyword evidence="1" id="KW-0732">Signal</keyword>
<feature type="domain" description="IPT/TIG" evidence="2">
    <location>
        <begin position="151"/>
        <end position="222"/>
    </location>
</feature>
<dbReference type="SUPFAM" id="SSF81296">
    <property type="entry name" value="E set domains"/>
    <property type="match status" value="2"/>
</dbReference>
<dbReference type="InterPro" id="IPR002909">
    <property type="entry name" value="IPT_dom"/>
</dbReference>
<feature type="domain" description="IPT/TIG" evidence="2">
    <location>
        <begin position="78"/>
        <end position="140"/>
    </location>
</feature>
<comment type="caution">
    <text evidence="3">The sequence shown here is derived from an EMBL/GenBank/DDBJ whole genome shotgun (WGS) entry which is preliminary data.</text>
</comment>
<dbReference type="Pfam" id="PF01833">
    <property type="entry name" value="TIG"/>
    <property type="match status" value="2"/>
</dbReference>
<dbReference type="SUPFAM" id="SSF49785">
    <property type="entry name" value="Galactose-binding domain-like"/>
    <property type="match status" value="1"/>
</dbReference>
<evidence type="ECO:0000313" key="3">
    <source>
        <dbReference type="EMBL" id="MBC3789856.1"/>
    </source>
</evidence>
<reference evidence="3 4" key="1">
    <citation type="submission" date="2019-06" db="EMBL/GenBank/DDBJ databases">
        <title>Spirosoma utsteinense sp. nov. isolated from Antarctic ice-free soils.</title>
        <authorList>
            <person name="Tahon G."/>
        </authorList>
    </citation>
    <scope>NUCLEOTIDE SEQUENCE [LARGE SCALE GENOMIC DNA]</scope>
    <source>
        <strain evidence="3 4">LMG 31447</strain>
    </source>
</reference>
<name>A0ABR6VZT3_9BACT</name>
<feature type="chain" id="PRO_5047326866" description="IPT/TIG domain-containing protein" evidence="1">
    <location>
        <begin position="23"/>
        <end position="368"/>
    </location>
</feature>
<dbReference type="Gene3D" id="2.60.40.10">
    <property type="entry name" value="Immunoglobulins"/>
    <property type="match status" value="2"/>
</dbReference>
<proteinExistence type="predicted"/>
<accession>A0ABR6VZT3</accession>
<sequence length="368" mass="38279">MKAIIKQFVSLCGLLAVVGSFSACQDKDEVVPAPVISRVRTISRDSISTFQTPYNLDSTYTATRTTPVAFDSTTALGKPGTLYAIIGQNLQTVTAVYFNDVNAYFNPALVTNTSIVLTIPQTTPFAGSNKLKVVTQGGTVEYDFAIQQPAPVITRVDQLAGVAGDVITITGTTFDNVSAVRFGTAVATITEKTATQLKVTVPASVSTAAISVTTPGGTVAYGIPFGFRLPIFTDALATGWSPGGWNGASEVPSKGAAKRGTQSLKYEYTGGYGGFQLSNGGPAIALAGATGLKFSIYGGSGTEGKIVKLVLNGNYDAGRQIVLHAGTWTDYAVPFTSLGATGSLADITIQEFSGNVPTVIYVDDLGLY</sequence>
<gene>
    <name evidence="3" type="ORF">FH603_339</name>
</gene>
<dbReference type="InterPro" id="IPR008979">
    <property type="entry name" value="Galactose-bd-like_sf"/>
</dbReference>
<dbReference type="RefSeq" id="WP_186735402.1">
    <property type="nucleotide sequence ID" value="NZ_VFIA01000002.1"/>
</dbReference>
<protein>
    <recommendedName>
        <fullName evidence="2">IPT/TIG domain-containing protein</fullName>
    </recommendedName>
</protein>
<dbReference type="EMBL" id="VFIA01000002">
    <property type="protein sequence ID" value="MBC3789856.1"/>
    <property type="molecule type" value="Genomic_DNA"/>
</dbReference>
<evidence type="ECO:0000313" key="4">
    <source>
        <dbReference type="Proteomes" id="UP000700732"/>
    </source>
</evidence>
<dbReference type="Gene3D" id="2.60.120.260">
    <property type="entry name" value="Galactose-binding domain-like"/>
    <property type="match status" value="1"/>
</dbReference>
<dbReference type="PROSITE" id="PS51257">
    <property type="entry name" value="PROKAR_LIPOPROTEIN"/>
    <property type="match status" value="1"/>
</dbReference>
<dbReference type="Proteomes" id="UP000700732">
    <property type="component" value="Unassembled WGS sequence"/>
</dbReference>
<evidence type="ECO:0000256" key="1">
    <source>
        <dbReference type="SAM" id="SignalP"/>
    </source>
</evidence>
<feature type="signal peptide" evidence="1">
    <location>
        <begin position="1"/>
        <end position="22"/>
    </location>
</feature>
<evidence type="ECO:0000259" key="2">
    <source>
        <dbReference type="Pfam" id="PF01833"/>
    </source>
</evidence>
<dbReference type="InterPro" id="IPR014756">
    <property type="entry name" value="Ig_E-set"/>
</dbReference>
<keyword evidence="4" id="KW-1185">Reference proteome</keyword>